<keyword evidence="2" id="KW-0519">Myristate</keyword>
<keyword evidence="4" id="KW-0677">Repeat</keyword>
<name>A0A815Z1G6_ADIRI</name>
<organism evidence="9 10">
    <name type="scientific">Adineta ricciae</name>
    <name type="common">Rotifer</name>
    <dbReference type="NCBI Taxonomy" id="249248"/>
    <lineage>
        <taxon>Eukaryota</taxon>
        <taxon>Metazoa</taxon>
        <taxon>Spiralia</taxon>
        <taxon>Gnathifera</taxon>
        <taxon>Rotifera</taxon>
        <taxon>Eurotatoria</taxon>
        <taxon>Bdelloidea</taxon>
        <taxon>Adinetida</taxon>
        <taxon>Adinetidae</taxon>
        <taxon>Adineta</taxon>
    </lineage>
</organism>
<sequence>MGNQQASKSLTDRDVQILIETSGKSEREIHQWYKEFHEDSHGTDRMNKRQFQTFYLKLRNRPHLQQITDHIFRAFDIDQSGTIDFNEFLIAYIATSEGTPRQKFTYAFEVYDMNDDEIIEKKEIKKVLNIICRLLGFSEHDAASYSRSMMLSFDTNRDKVLTKSEFVEGCLHDPTLGKLSNPFDL</sequence>
<dbReference type="EMBL" id="CAJNOJ010000306">
    <property type="protein sequence ID" value="CAF1386417.1"/>
    <property type="molecule type" value="Genomic_DNA"/>
</dbReference>
<dbReference type="InterPro" id="IPR028846">
    <property type="entry name" value="Recoverin"/>
</dbReference>
<feature type="domain" description="EF-hand" evidence="7">
    <location>
        <begin position="99"/>
        <end position="134"/>
    </location>
</feature>
<keyword evidence="5" id="KW-0106">Calcium</keyword>
<keyword evidence="3" id="KW-0479">Metal-binding</keyword>
<dbReference type="InterPro" id="IPR011992">
    <property type="entry name" value="EF-hand-dom_pair"/>
</dbReference>
<evidence type="ECO:0000256" key="6">
    <source>
        <dbReference type="ARBA" id="ARBA00023288"/>
    </source>
</evidence>
<evidence type="ECO:0000313" key="9">
    <source>
        <dbReference type="EMBL" id="CAF1577416.1"/>
    </source>
</evidence>
<accession>A0A815Z1G6</accession>
<evidence type="ECO:0000256" key="2">
    <source>
        <dbReference type="ARBA" id="ARBA00022707"/>
    </source>
</evidence>
<dbReference type="SMART" id="SM00054">
    <property type="entry name" value="EFh"/>
    <property type="match status" value="3"/>
</dbReference>
<dbReference type="PANTHER" id="PTHR23055">
    <property type="entry name" value="CALCIUM BINDING PROTEINS"/>
    <property type="match status" value="1"/>
</dbReference>
<dbReference type="PROSITE" id="PS50222">
    <property type="entry name" value="EF_HAND_2"/>
    <property type="match status" value="2"/>
</dbReference>
<dbReference type="Pfam" id="PF13833">
    <property type="entry name" value="EF-hand_8"/>
    <property type="match status" value="1"/>
</dbReference>
<dbReference type="OrthoDB" id="191686at2759"/>
<feature type="domain" description="EF-hand" evidence="7">
    <location>
        <begin position="63"/>
        <end position="98"/>
    </location>
</feature>
<dbReference type="Proteomes" id="UP000663852">
    <property type="component" value="Unassembled WGS sequence"/>
</dbReference>
<protein>
    <recommendedName>
        <fullName evidence="7">EF-hand domain-containing protein</fullName>
    </recommendedName>
</protein>
<dbReference type="PANTHER" id="PTHR23055:SF178">
    <property type="entry name" value="NEUROCALCIN HOMOLOG"/>
    <property type="match status" value="1"/>
</dbReference>
<evidence type="ECO:0000256" key="3">
    <source>
        <dbReference type="ARBA" id="ARBA00022723"/>
    </source>
</evidence>
<evidence type="ECO:0000256" key="4">
    <source>
        <dbReference type="ARBA" id="ARBA00022737"/>
    </source>
</evidence>
<dbReference type="Proteomes" id="UP000663828">
    <property type="component" value="Unassembled WGS sequence"/>
</dbReference>
<dbReference type="Gene3D" id="1.10.238.10">
    <property type="entry name" value="EF-hand"/>
    <property type="match status" value="1"/>
</dbReference>
<dbReference type="EMBL" id="CAJNOR010005834">
    <property type="protein sequence ID" value="CAF1577416.1"/>
    <property type="molecule type" value="Genomic_DNA"/>
</dbReference>
<evidence type="ECO:0000313" key="10">
    <source>
        <dbReference type="Proteomes" id="UP000663828"/>
    </source>
</evidence>
<dbReference type="SUPFAM" id="SSF47473">
    <property type="entry name" value="EF-hand"/>
    <property type="match status" value="1"/>
</dbReference>
<dbReference type="InterPro" id="IPR018247">
    <property type="entry name" value="EF_Hand_1_Ca_BS"/>
</dbReference>
<evidence type="ECO:0000256" key="5">
    <source>
        <dbReference type="ARBA" id="ARBA00022837"/>
    </source>
</evidence>
<evidence type="ECO:0000313" key="8">
    <source>
        <dbReference type="EMBL" id="CAF1386417.1"/>
    </source>
</evidence>
<dbReference type="PRINTS" id="PR00450">
    <property type="entry name" value="RECOVERIN"/>
</dbReference>
<proteinExistence type="inferred from homology"/>
<dbReference type="PROSITE" id="PS00018">
    <property type="entry name" value="EF_HAND_1"/>
    <property type="match status" value="2"/>
</dbReference>
<evidence type="ECO:0000256" key="1">
    <source>
        <dbReference type="ARBA" id="ARBA00006049"/>
    </source>
</evidence>
<comment type="caution">
    <text evidence="9">The sequence shown here is derived from an EMBL/GenBank/DDBJ whole genome shotgun (WGS) entry which is preliminary data.</text>
</comment>
<comment type="similarity">
    <text evidence="1">Belongs to the recoverin family.</text>
</comment>
<keyword evidence="6" id="KW-0449">Lipoprotein</keyword>
<gene>
    <name evidence="8" type="ORF">EDS130_LOCUS35227</name>
    <name evidence="9" type="ORF">XAT740_LOCUS45118</name>
</gene>
<dbReference type="GO" id="GO:0005509">
    <property type="term" value="F:calcium ion binding"/>
    <property type="evidence" value="ECO:0007669"/>
    <property type="project" value="InterPro"/>
</dbReference>
<dbReference type="AlphaFoldDB" id="A0A815Z1G6"/>
<dbReference type="InterPro" id="IPR002048">
    <property type="entry name" value="EF_hand_dom"/>
</dbReference>
<evidence type="ECO:0000259" key="7">
    <source>
        <dbReference type="PROSITE" id="PS50222"/>
    </source>
</evidence>
<keyword evidence="10" id="KW-1185">Reference proteome</keyword>
<reference evidence="9" key="1">
    <citation type="submission" date="2021-02" db="EMBL/GenBank/DDBJ databases">
        <authorList>
            <person name="Nowell W R."/>
        </authorList>
    </citation>
    <scope>NUCLEOTIDE SEQUENCE</scope>
</reference>